<feature type="region of interest" description="Disordered" evidence="1">
    <location>
        <begin position="43"/>
        <end position="66"/>
    </location>
</feature>
<dbReference type="AlphaFoldDB" id="A0A4Y2AB84"/>
<feature type="region of interest" description="Disordered" evidence="1">
    <location>
        <begin position="1"/>
        <end position="31"/>
    </location>
</feature>
<accession>A0A4Y2AB84</accession>
<organism evidence="2 3">
    <name type="scientific">Araneus ventricosus</name>
    <name type="common">Orbweaver spider</name>
    <name type="synonym">Epeira ventricosa</name>
    <dbReference type="NCBI Taxonomy" id="182803"/>
    <lineage>
        <taxon>Eukaryota</taxon>
        <taxon>Metazoa</taxon>
        <taxon>Ecdysozoa</taxon>
        <taxon>Arthropoda</taxon>
        <taxon>Chelicerata</taxon>
        <taxon>Arachnida</taxon>
        <taxon>Araneae</taxon>
        <taxon>Araneomorphae</taxon>
        <taxon>Entelegynae</taxon>
        <taxon>Araneoidea</taxon>
        <taxon>Araneidae</taxon>
        <taxon>Araneus</taxon>
    </lineage>
</organism>
<comment type="caution">
    <text evidence="2">The sequence shown here is derived from an EMBL/GenBank/DDBJ whole genome shotgun (WGS) entry which is preliminary data.</text>
</comment>
<name>A0A4Y2AB84_ARAVE</name>
<reference evidence="2 3" key="1">
    <citation type="journal article" date="2019" name="Sci. Rep.">
        <title>Orb-weaving spider Araneus ventricosus genome elucidates the spidroin gene catalogue.</title>
        <authorList>
            <person name="Kono N."/>
            <person name="Nakamura H."/>
            <person name="Ohtoshi R."/>
            <person name="Moran D.A.P."/>
            <person name="Shinohara A."/>
            <person name="Yoshida Y."/>
            <person name="Fujiwara M."/>
            <person name="Mori M."/>
            <person name="Tomita M."/>
            <person name="Arakawa K."/>
        </authorList>
    </citation>
    <scope>NUCLEOTIDE SEQUENCE [LARGE SCALE GENOMIC DNA]</scope>
</reference>
<keyword evidence="3" id="KW-1185">Reference proteome</keyword>
<evidence type="ECO:0000313" key="2">
    <source>
        <dbReference type="EMBL" id="GBL77151.1"/>
    </source>
</evidence>
<sequence length="110" mass="11828">MRPGSPNGVMGVGAGSPSHTERGSPGQFKNFPLISTRAGLRRLASNEGREGYSTGGGDGQNDHPGWESRIHVVSSQKVPVLKELKAKSRLGIKELRGALTAVQFRDFWNT</sequence>
<protein>
    <submittedName>
        <fullName evidence="2">Uncharacterized protein</fullName>
    </submittedName>
</protein>
<evidence type="ECO:0000313" key="3">
    <source>
        <dbReference type="Proteomes" id="UP000499080"/>
    </source>
</evidence>
<dbReference type="Proteomes" id="UP000499080">
    <property type="component" value="Unassembled WGS sequence"/>
</dbReference>
<evidence type="ECO:0000256" key="1">
    <source>
        <dbReference type="SAM" id="MobiDB-lite"/>
    </source>
</evidence>
<gene>
    <name evidence="2" type="ORF">AVEN_181919_1</name>
</gene>
<proteinExistence type="predicted"/>
<dbReference type="EMBL" id="BGPR01080059">
    <property type="protein sequence ID" value="GBL77151.1"/>
    <property type="molecule type" value="Genomic_DNA"/>
</dbReference>